<organism evidence="3 4">
    <name type="scientific">Microbacterium marinum</name>
    <dbReference type="NCBI Taxonomy" id="421115"/>
    <lineage>
        <taxon>Bacteria</taxon>
        <taxon>Bacillati</taxon>
        <taxon>Actinomycetota</taxon>
        <taxon>Actinomycetes</taxon>
        <taxon>Micrococcales</taxon>
        <taxon>Microbacteriaceae</taxon>
        <taxon>Microbacterium</taxon>
    </lineage>
</organism>
<dbReference type="EMBL" id="JACHMD010000001">
    <property type="protein sequence ID" value="MBB4665377.1"/>
    <property type="molecule type" value="Genomic_DNA"/>
</dbReference>
<evidence type="ECO:0000256" key="2">
    <source>
        <dbReference type="SAM" id="Phobius"/>
    </source>
</evidence>
<sequence>MTAGPDEAAGAPERVRVTAGTSRPGAPTRGIALPGAPVDDVDAVYARGLQRSQLRLALGILLGFLTVMLAMVSLITLVPELDDIVILGVPVSWLLHAFGLYPVIAGFALLYLHGAARNERRYRALREQE</sequence>
<evidence type="ECO:0000256" key="1">
    <source>
        <dbReference type="SAM" id="MobiDB-lite"/>
    </source>
</evidence>
<protein>
    <recommendedName>
        <fullName evidence="5">Solute:sodium symporter small subunit</fullName>
    </recommendedName>
</protein>
<keyword evidence="2" id="KW-1133">Transmembrane helix</keyword>
<dbReference type="Proteomes" id="UP000573729">
    <property type="component" value="Unassembled WGS sequence"/>
</dbReference>
<gene>
    <name evidence="3" type="ORF">BKA24_000086</name>
</gene>
<name>A0A7W7FGX0_9MICO</name>
<feature type="transmembrane region" description="Helical" evidence="2">
    <location>
        <begin position="84"/>
        <end position="112"/>
    </location>
</feature>
<keyword evidence="2" id="KW-0812">Transmembrane</keyword>
<feature type="region of interest" description="Disordered" evidence="1">
    <location>
        <begin position="1"/>
        <end position="29"/>
    </location>
</feature>
<reference evidence="3 4" key="1">
    <citation type="submission" date="2020-08" db="EMBL/GenBank/DDBJ databases">
        <title>Sequencing the genomes of 1000 actinobacteria strains.</title>
        <authorList>
            <person name="Klenk H.-P."/>
        </authorList>
    </citation>
    <scope>NUCLEOTIDE SEQUENCE [LARGE SCALE GENOMIC DNA]</scope>
    <source>
        <strain evidence="3 4">DSM 24947</strain>
    </source>
</reference>
<evidence type="ECO:0008006" key="5">
    <source>
        <dbReference type="Google" id="ProtNLM"/>
    </source>
</evidence>
<feature type="transmembrane region" description="Helical" evidence="2">
    <location>
        <begin position="56"/>
        <end position="78"/>
    </location>
</feature>
<evidence type="ECO:0000313" key="4">
    <source>
        <dbReference type="Proteomes" id="UP000573729"/>
    </source>
</evidence>
<accession>A0A7W7FGX0</accession>
<evidence type="ECO:0000313" key="3">
    <source>
        <dbReference type="EMBL" id="MBB4665377.1"/>
    </source>
</evidence>
<dbReference type="AlphaFoldDB" id="A0A7W7FGX0"/>
<comment type="caution">
    <text evidence="3">The sequence shown here is derived from an EMBL/GenBank/DDBJ whole genome shotgun (WGS) entry which is preliminary data.</text>
</comment>
<keyword evidence="2" id="KW-0472">Membrane</keyword>
<keyword evidence="4" id="KW-1185">Reference proteome</keyword>
<proteinExistence type="predicted"/>
<dbReference type="RefSeq" id="WP_184214232.1">
    <property type="nucleotide sequence ID" value="NZ_JACHMD010000001.1"/>
</dbReference>